<dbReference type="SMART" id="SM00834">
    <property type="entry name" value="CxxC_CXXC_SSSS"/>
    <property type="match status" value="1"/>
</dbReference>
<dbReference type="Proteomes" id="UP000663722">
    <property type="component" value="Chromosome"/>
</dbReference>
<keyword evidence="3" id="KW-1185">Reference proteome</keyword>
<dbReference type="PANTHER" id="PTHR34404">
    <property type="entry name" value="REGULATORY PROTEIN, FMDB FAMILY"/>
    <property type="match status" value="1"/>
</dbReference>
<dbReference type="KEGG" id="dmm:dnm_087660"/>
<dbReference type="AlphaFoldDB" id="A0A975BX08"/>
<reference evidence="2" key="1">
    <citation type="journal article" date="2021" name="Microb. Physiol.">
        <title>Proteogenomic Insights into the Physiology of Marine, Sulfate-Reducing, Filamentous Desulfonema limicola and Desulfonema magnum.</title>
        <authorList>
            <person name="Schnaars V."/>
            <person name="Wohlbrand L."/>
            <person name="Scheve S."/>
            <person name="Hinrichs C."/>
            <person name="Reinhardt R."/>
            <person name="Rabus R."/>
        </authorList>
    </citation>
    <scope>NUCLEOTIDE SEQUENCE</scope>
    <source>
        <strain evidence="2">4be13</strain>
    </source>
</reference>
<evidence type="ECO:0000313" key="3">
    <source>
        <dbReference type="Proteomes" id="UP000663722"/>
    </source>
</evidence>
<dbReference type="PANTHER" id="PTHR34404:SF3">
    <property type="entry name" value="REGULATORY PROTEIN, FMDB FAMILY"/>
    <property type="match status" value="1"/>
</dbReference>
<dbReference type="RefSeq" id="WP_207679940.1">
    <property type="nucleotide sequence ID" value="NZ_CP061800.1"/>
</dbReference>
<sequence length="76" mass="7928">MPIYEYHCDKCNHNFECLVLGSDQPECPSCNSKEVNKLISACGFITKGTGGETVSRSAANSSCSGCTATSCSGCGH</sequence>
<dbReference type="Pfam" id="PF09723">
    <property type="entry name" value="Zn_ribbon_8"/>
    <property type="match status" value="1"/>
</dbReference>
<dbReference type="EMBL" id="CP061800">
    <property type="protein sequence ID" value="QTA92679.1"/>
    <property type="molecule type" value="Genomic_DNA"/>
</dbReference>
<gene>
    <name evidence="2" type="ORF">dnm_087660</name>
</gene>
<proteinExistence type="predicted"/>
<dbReference type="NCBIfam" id="TIGR02605">
    <property type="entry name" value="CxxC_CxxC_SSSS"/>
    <property type="match status" value="1"/>
</dbReference>
<accession>A0A975BX08</accession>
<evidence type="ECO:0000313" key="2">
    <source>
        <dbReference type="EMBL" id="QTA92679.1"/>
    </source>
</evidence>
<dbReference type="InterPro" id="IPR013429">
    <property type="entry name" value="Regulatory_FmdB_Zinc_ribbon"/>
</dbReference>
<organism evidence="2 3">
    <name type="scientific">Desulfonema magnum</name>
    <dbReference type="NCBI Taxonomy" id="45655"/>
    <lineage>
        <taxon>Bacteria</taxon>
        <taxon>Pseudomonadati</taxon>
        <taxon>Thermodesulfobacteriota</taxon>
        <taxon>Desulfobacteria</taxon>
        <taxon>Desulfobacterales</taxon>
        <taxon>Desulfococcaceae</taxon>
        <taxon>Desulfonema</taxon>
    </lineage>
</organism>
<protein>
    <submittedName>
        <fullName evidence="2">Zinc ribbon domain-containing protein</fullName>
    </submittedName>
</protein>
<evidence type="ECO:0000259" key="1">
    <source>
        <dbReference type="SMART" id="SM00834"/>
    </source>
</evidence>
<name>A0A975BX08_9BACT</name>
<feature type="domain" description="Putative regulatory protein FmdB zinc ribbon" evidence="1">
    <location>
        <begin position="1"/>
        <end position="40"/>
    </location>
</feature>